<dbReference type="GO" id="GO:0030335">
    <property type="term" value="P:positive regulation of cell migration"/>
    <property type="evidence" value="ECO:0007669"/>
    <property type="project" value="TreeGrafter"/>
</dbReference>
<evidence type="ECO:0000313" key="11">
    <source>
        <dbReference type="Proteomes" id="UP000261640"/>
    </source>
</evidence>
<name>A0A3Q3LEE6_9TELE</name>
<dbReference type="Proteomes" id="UP000261640">
    <property type="component" value="Unplaced"/>
</dbReference>
<evidence type="ECO:0000256" key="6">
    <source>
        <dbReference type="PROSITE-ProRule" id="PRU00352"/>
    </source>
</evidence>
<dbReference type="GO" id="GO:0007411">
    <property type="term" value="P:axon guidance"/>
    <property type="evidence" value="ECO:0007669"/>
    <property type="project" value="TreeGrafter"/>
</dbReference>
<dbReference type="GeneTree" id="ENSGT00940000158358"/>
<dbReference type="STRING" id="205130.ENSMAMP00000008116"/>
<reference evidence="10" key="1">
    <citation type="submission" date="2025-08" db="UniProtKB">
        <authorList>
            <consortium name="Ensembl"/>
        </authorList>
    </citation>
    <scope>IDENTIFICATION</scope>
</reference>
<dbReference type="InParanoid" id="A0A3Q3LEE6"/>
<feature type="signal peptide" evidence="7">
    <location>
        <begin position="1"/>
        <end position="20"/>
    </location>
</feature>
<evidence type="ECO:0000259" key="8">
    <source>
        <dbReference type="PROSITE" id="PS50835"/>
    </source>
</evidence>
<dbReference type="OrthoDB" id="9988752at2759"/>
<dbReference type="InterPro" id="IPR013783">
    <property type="entry name" value="Ig-like_fold"/>
</dbReference>
<dbReference type="SMART" id="SM00630">
    <property type="entry name" value="Sema"/>
    <property type="match status" value="1"/>
</dbReference>
<dbReference type="AlphaFoldDB" id="A0A3Q3LEE6"/>
<evidence type="ECO:0000313" key="10">
    <source>
        <dbReference type="Ensembl" id="ENSMAMP00000008116.1"/>
    </source>
</evidence>
<reference evidence="10" key="2">
    <citation type="submission" date="2025-09" db="UniProtKB">
        <authorList>
            <consortium name="Ensembl"/>
        </authorList>
    </citation>
    <scope>IDENTIFICATION</scope>
</reference>
<evidence type="ECO:0000259" key="9">
    <source>
        <dbReference type="PROSITE" id="PS51004"/>
    </source>
</evidence>
<dbReference type="InterPro" id="IPR007110">
    <property type="entry name" value="Ig-like_dom"/>
</dbReference>
<keyword evidence="11" id="KW-1185">Reference proteome</keyword>
<dbReference type="SUPFAM" id="SSF101912">
    <property type="entry name" value="Sema domain"/>
    <property type="match status" value="1"/>
</dbReference>
<dbReference type="Pfam" id="PF01403">
    <property type="entry name" value="Sema"/>
    <property type="match status" value="1"/>
</dbReference>
<evidence type="ECO:0000256" key="3">
    <source>
        <dbReference type="ARBA" id="ARBA00023136"/>
    </source>
</evidence>
<dbReference type="GO" id="GO:0071526">
    <property type="term" value="P:semaphorin-plexin signaling pathway"/>
    <property type="evidence" value="ECO:0007669"/>
    <property type="project" value="TreeGrafter"/>
</dbReference>
<dbReference type="GO" id="GO:0001755">
    <property type="term" value="P:neural crest cell migration"/>
    <property type="evidence" value="ECO:0007669"/>
    <property type="project" value="TreeGrafter"/>
</dbReference>
<dbReference type="RefSeq" id="XP_026149678.1">
    <property type="nucleotide sequence ID" value="XM_026293893.1"/>
</dbReference>
<sequence length="626" mass="71550">MVLFLYLLISSLHCVTRTNSTCFPRMIFTEKDTIKKQPLPGHNVRILLDEEPDTVMAAGRTSLNSYNFQKVPEIHGEGKVLWNTECNDTSQKECSYNITVVHKEETTNKMFVCKTNDRETLCCVMNLTEQTPTCSPIEKNIQDSVQSFLLNEREPSVFVGSGDTASFYTTYSGSKEYVGIHKFGKDRVRPTIHYKEQYYVGLMLSRRRDDPLQDKVYAFYKEKNKDTGFHSDMWLPYVTQVCMADIGGPKNNLQFTWTSQMYARLFCGDHGRRQHFSELVDVATVYAEQWQDTKIYALFRNEWGMSAVCVYTIKDIDHIFTKTPFKDYGPDTDKDRPRKCVEDSKKIASETLRKIEKTLEMEQWVQPVTNATSLHHNYTHIYVDSSQSKRNSNYIVLFLSLNNGRIHKVMQKKGQTLIIAEYQPFNHQAHILGLTLNPASKKLYVSTKHELVQLDVANCSQYGDTCEDCVLASDPYCGWKDTHCTNEADGTLQDVEGGNHSICSQHGKALKYSTGTHVDKKMDSITLPSQSKYFLQCPVSSHHAQYTWHHDKSSTSCSSKEQNCLLLIDNMGPEQVGTYKCVSEEMGYRRVLAQYQLQLESRAVGQLPSPLVWVCLLAVLIKSVSC</sequence>
<dbReference type="SUPFAM" id="SSF48726">
    <property type="entry name" value="Immunoglobulin"/>
    <property type="match status" value="1"/>
</dbReference>
<accession>A0A3Q3LEE6</accession>
<dbReference type="InterPro" id="IPR036179">
    <property type="entry name" value="Ig-like_dom_sf"/>
</dbReference>
<keyword evidence="7" id="KW-0732">Signal</keyword>
<dbReference type="InterPro" id="IPR016201">
    <property type="entry name" value="PSI"/>
</dbReference>
<dbReference type="Pfam" id="PF01437">
    <property type="entry name" value="PSI"/>
    <property type="match status" value="1"/>
</dbReference>
<dbReference type="InterPro" id="IPR015943">
    <property type="entry name" value="WD40/YVTN_repeat-like_dom_sf"/>
</dbReference>
<dbReference type="PANTHER" id="PTHR11036:SF144">
    <property type="entry name" value="SEMAPHORIN-7A-LIKE"/>
    <property type="match status" value="1"/>
</dbReference>
<dbReference type="Gene3D" id="2.60.40.10">
    <property type="entry name" value="Immunoglobulins"/>
    <property type="match status" value="1"/>
</dbReference>
<comment type="subcellular location">
    <subcellularLocation>
        <location evidence="1">Membrane</location>
    </subcellularLocation>
</comment>
<keyword evidence="3" id="KW-0472">Membrane</keyword>
<evidence type="ECO:0000256" key="2">
    <source>
        <dbReference type="ARBA" id="ARBA00009492"/>
    </source>
</evidence>
<dbReference type="GO" id="GO:0000122">
    <property type="term" value="P:negative regulation of transcription by RNA polymerase II"/>
    <property type="evidence" value="ECO:0007669"/>
    <property type="project" value="TreeGrafter"/>
</dbReference>
<feature type="domain" description="Ig-like" evidence="8">
    <location>
        <begin position="535"/>
        <end position="598"/>
    </location>
</feature>
<comment type="similarity">
    <text evidence="2">Belongs to the semaphorin family.</text>
</comment>
<dbReference type="InterPro" id="IPR036352">
    <property type="entry name" value="Semap_dom_sf"/>
</dbReference>
<dbReference type="GO" id="GO:0005615">
    <property type="term" value="C:extracellular space"/>
    <property type="evidence" value="ECO:0007669"/>
    <property type="project" value="TreeGrafter"/>
</dbReference>
<dbReference type="PANTHER" id="PTHR11036">
    <property type="entry name" value="SEMAPHORIN"/>
    <property type="match status" value="1"/>
</dbReference>
<evidence type="ECO:0000256" key="1">
    <source>
        <dbReference type="ARBA" id="ARBA00004370"/>
    </source>
</evidence>
<dbReference type="GeneID" id="113122494"/>
<dbReference type="GO" id="GO:0030215">
    <property type="term" value="F:semaphorin receptor binding"/>
    <property type="evidence" value="ECO:0007669"/>
    <property type="project" value="InterPro"/>
</dbReference>
<feature type="chain" id="PRO_5018539822" evidence="7">
    <location>
        <begin position="21"/>
        <end position="626"/>
    </location>
</feature>
<dbReference type="Ensembl" id="ENSMAMT00000008334.2">
    <property type="protein sequence ID" value="ENSMAMP00000008116.1"/>
    <property type="gene ID" value="ENSMAMG00000005514.2"/>
</dbReference>
<dbReference type="Gene3D" id="2.130.10.10">
    <property type="entry name" value="YVTN repeat-like/Quinoprotein amine dehydrogenase"/>
    <property type="match status" value="1"/>
</dbReference>
<evidence type="ECO:0000256" key="7">
    <source>
        <dbReference type="SAM" id="SignalP"/>
    </source>
</evidence>
<dbReference type="InterPro" id="IPR001627">
    <property type="entry name" value="Semap_dom"/>
</dbReference>
<dbReference type="InterPro" id="IPR027231">
    <property type="entry name" value="Semaphorin"/>
</dbReference>
<evidence type="ECO:0000256" key="5">
    <source>
        <dbReference type="ARBA" id="ARBA00023180"/>
    </source>
</evidence>
<dbReference type="PROSITE" id="PS51004">
    <property type="entry name" value="SEMA"/>
    <property type="match status" value="1"/>
</dbReference>
<dbReference type="SUPFAM" id="SSF103575">
    <property type="entry name" value="Plexin repeat"/>
    <property type="match status" value="1"/>
</dbReference>
<dbReference type="GO" id="GO:0045499">
    <property type="term" value="F:chemorepellent activity"/>
    <property type="evidence" value="ECO:0007669"/>
    <property type="project" value="TreeGrafter"/>
</dbReference>
<dbReference type="FunFam" id="2.60.40.10:FF:001170">
    <property type="entry name" value="Sema domain, immunoglobulin domain (Ig), short basic domain, secreted, (Semaphorin) 3F"/>
    <property type="match status" value="1"/>
</dbReference>
<dbReference type="SMART" id="SM00423">
    <property type="entry name" value="PSI"/>
    <property type="match status" value="1"/>
</dbReference>
<keyword evidence="4" id="KW-1015">Disulfide bond</keyword>
<comment type="caution">
    <text evidence="6">Lacks conserved residue(s) required for the propagation of feature annotation.</text>
</comment>
<proteinExistence type="inferred from homology"/>
<dbReference type="InterPro" id="IPR002165">
    <property type="entry name" value="Plexin_repeat"/>
</dbReference>
<feature type="domain" description="Sema" evidence="9">
    <location>
        <begin position="25"/>
        <end position="456"/>
    </location>
</feature>
<keyword evidence="5" id="KW-0325">Glycoprotein</keyword>
<organism evidence="10 11">
    <name type="scientific">Mastacembelus armatus</name>
    <name type="common">zig-zag eel</name>
    <dbReference type="NCBI Taxonomy" id="205130"/>
    <lineage>
        <taxon>Eukaryota</taxon>
        <taxon>Metazoa</taxon>
        <taxon>Chordata</taxon>
        <taxon>Craniata</taxon>
        <taxon>Vertebrata</taxon>
        <taxon>Euteleostomi</taxon>
        <taxon>Actinopterygii</taxon>
        <taxon>Neopterygii</taxon>
        <taxon>Teleostei</taxon>
        <taxon>Neoteleostei</taxon>
        <taxon>Acanthomorphata</taxon>
        <taxon>Anabantaria</taxon>
        <taxon>Synbranchiformes</taxon>
        <taxon>Mastacembelidae</taxon>
        <taxon>Mastacembelus</taxon>
    </lineage>
</organism>
<evidence type="ECO:0000256" key="4">
    <source>
        <dbReference type="ARBA" id="ARBA00023157"/>
    </source>
</evidence>
<protein>
    <submittedName>
        <fullName evidence="10">Semaphorin-7A-like</fullName>
    </submittedName>
</protein>
<dbReference type="PROSITE" id="PS50835">
    <property type="entry name" value="IG_LIKE"/>
    <property type="match status" value="1"/>
</dbReference>
<dbReference type="GO" id="GO:0043931">
    <property type="term" value="P:ossification involved in bone maturation"/>
    <property type="evidence" value="ECO:0007669"/>
    <property type="project" value="TreeGrafter"/>
</dbReference>
<dbReference type="Gene3D" id="3.30.1680.10">
    <property type="entry name" value="ligand-binding face of the semaphorins, domain 2"/>
    <property type="match status" value="1"/>
</dbReference>
<dbReference type="GO" id="GO:0005886">
    <property type="term" value="C:plasma membrane"/>
    <property type="evidence" value="ECO:0007669"/>
    <property type="project" value="TreeGrafter"/>
</dbReference>